<proteinExistence type="predicted"/>
<dbReference type="AlphaFoldDB" id="A0A8H3XED6"/>
<reference evidence="1 2" key="1">
    <citation type="journal article" date="2019" name="Environ. Microbiol.">
        <title>At the nexus of three kingdoms: the genome of the mycorrhizal fungus Gigaspora margarita provides insights into plant, endobacterial and fungal interactions.</title>
        <authorList>
            <person name="Venice F."/>
            <person name="Ghignone S."/>
            <person name="Salvioli di Fossalunga A."/>
            <person name="Amselem J."/>
            <person name="Novero M."/>
            <person name="Xianan X."/>
            <person name="Sedzielewska Toro K."/>
            <person name="Morin E."/>
            <person name="Lipzen A."/>
            <person name="Grigoriev I.V."/>
            <person name="Henrissat B."/>
            <person name="Martin F.M."/>
            <person name="Bonfante P."/>
        </authorList>
    </citation>
    <scope>NUCLEOTIDE SEQUENCE [LARGE SCALE GENOMIC DNA]</scope>
    <source>
        <strain evidence="1 2">BEG34</strain>
    </source>
</reference>
<evidence type="ECO:0000313" key="1">
    <source>
        <dbReference type="EMBL" id="KAF0449727.1"/>
    </source>
</evidence>
<accession>A0A8H3XED6</accession>
<dbReference type="EMBL" id="WTPW01001204">
    <property type="protein sequence ID" value="KAF0449727.1"/>
    <property type="molecule type" value="Genomic_DNA"/>
</dbReference>
<organism evidence="1 2">
    <name type="scientific">Gigaspora margarita</name>
    <dbReference type="NCBI Taxonomy" id="4874"/>
    <lineage>
        <taxon>Eukaryota</taxon>
        <taxon>Fungi</taxon>
        <taxon>Fungi incertae sedis</taxon>
        <taxon>Mucoromycota</taxon>
        <taxon>Glomeromycotina</taxon>
        <taxon>Glomeromycetes</taxon>
        <taxon>Diversisporales</taxon>
        <taxon>Gigasporaceae</taxon>
        <taxon>Gigaspora</taxon>
    </lineage>
</organism>
<gene>
    <name evidence="1" type="ORF">F8M41_002401</name>
</gene>
<dbReference type="Proteomes" id="UP000439903">
    <property type="component" value="Unassembled WGS sequence"/>
</dbReference>
<comment type="caution">
    <text evidence="1">The sequence shown here is derived from an EMBL/GenBank/DDBJ whole genome shotgun (WGS) entry which is preliminary data.</text>
</comment>
<evidence type="ECO:0000313" key="2">
    <source>
        <dbReference type="Proteomes" id="UP000439903"/>
    </source>
</evidence>
<name>A0A8H3XED6_GIGMA</name>
<sequence>MKESIFHQILYTALEIWKKIGSKITSTNILVAQIKLHNIFEPPYHYTFIEDIESPETWWLGCKVPNHYLQKLALYLLAITPHSASCKQIFSILSWIIQKR</sequence>
<dbReference type="OrthoDB" id="2431945at2759"/>
<keyword evidence="2" id="KW-1185">Reference proteome</keyword>
<protein>
    <submittedName>
        <fullName evidence="1">Zinc finger bed domain-containing protein 1-like</fullName>
    </submittedName>
</protein>